<dbReference type="PROSITE" id="PS51253">
    <property type="entry name" value="HTH_CENPB"/>
    <property type="match status" value="1"/>
</dbReference>
<dbReference type="InterPro" id="IPR006600">
    <property type="entry name" value="HTH_CenpB_DNA-bd_dom"/>
</dbReference>
<dbReference type="EMBL" id="DS231758">
    <property type="protein sequence ID" value="KNB20707.1"/>
    <property type="molecule type" value="Genomic_DNA"/>
</dbReference>
<dbReference type="Proteomes" id="UP000009097">
    <property type="component" value="Unassembled WGS sequence"/>
</dbReference>
<proteinExistence type="predicted"/>
<evidence type="ECO:0000313" key="4">
    <source>
        <dbReference type="Proteomes" id="UP000009097"/>
    </source>
</evidence>
<reference evidence="3" key="2">
    <citation type="journal article" date="2010" name="Nature">
        <title>Comparative genomics reveals mobile pathogenicity chromosomes in Fusarium.</title>
        <authorList>
            <person name="Ma L.J."/>
            <person name="van der Does H.C."/>
            <person name="Borkovich K.A."/>
            <person name="Coleman J.J."/>
            <person name="Daboussi M.J."/>
            <person name="Di Pietro A."/>
            <person name="Dufresne M."/>
            <person name="Freitag M."/>
            <person name="Grabherr M."/>
            <person name="Henrissat B."/>
            <person name="Houterman P.M."/>
            <person name="Kang S."/>
            <person name="Shim W.B."/>
            <person name="Woloshuk C."/>
            <person name="Xie X."/>
            <person name="Xu J.R."/>
            <person name="Antoniw J."/>
            <person name="Baker S.E."/>
            <person name="Bluhm B.H."/>
            <person name="Breakspear A."/>
            <person name="Brown D.W."/>
            <person name="Butchko R.A."/>
            <person name="Chapman S."/>
            <person name="Coulson R."/>
            <person name="Coutinho P.M."/>
            <person name="Danchin E.G."/>
            <person name="Diener A."/>
            <person name="Gale L.R."/>
            <person name="Gardiner D.M."/>
            <person name="Goff S."/>
            <person name="Hammond-Kosack K.E."/>
            <person name="Hilburn K."/>
            <person name="Hua-Van A."/>
            <person name="Jonkers W."/>
            <person name="Kazan K."/>
            <person name="Kodira C.D."/>
            <person name="Koehrsen M."/>
            <person name="Kumar L."/>
            <person name="Lee Y.H."/>
            <person name="Li L."/>
            <person name="Manners J.M."/>
            <person name="Miranda-Saavedra D."/>
            <person name="Mukherjee M."/>
            <person name="Park G."/>
            <person name="Park J."/>
            <person name="Park S.Y."/>
            <person name="Proctor R.H."/>
            <person name="Regev A."/>
            <person name="Ruiz-Roldan M.C."/>
            <person name="Sain D."/>
            <person name="Sakthikumar S."/>
            <person name="Sykes S."/>
            <person name="Schwartz D.C."/>
            <person name="Turgeon B.G."/>
            <person name="Wapinski I."/>
            <person name="Yoder O."/>
            <person name="Young S."/>
            <person name="Zeng Q."/>
            <person name="Zhou S."/>
            <person name="Galagan J."/>
            <person name="Cuomo C.A."/>
            <person name="Kistler H.C."/>
            <person name="Rep M."/>
        </authorList>
    </citation>
    <scope>NUCLEOTIDE SEQUENCE [LARGE SCALE GENOMIC DNA]</scope>
    <source>
        <strain evidence="3">4287</strain>
    </source>
</reference>
<dbReference type="AlphaFoldDB" id="A0A0J9WW58"/>
<sequence>MSSLGQPVRVKYISTLAFSIARRRSPANRPNKPPGKSWAQAFRRRHLQLKARSVKLVDWERLETSELTHPHT</sequence>
<gene>
    <name evidence="3" type="ORF">FOXG_22904</name>
</gene>
<dbReference type="VEuPathDB" id="FungiDB:FOXG_22904"/>
<keyword evidence="1" id="KW-0238">DNA-binding</keyword>
<name>A0A0J9WW58_FUSO4</name>
<dbReference type="GO" id="GO:0003677">
    <property type="term" value="F:DNA binding"/>
    <property type="evidence" value="ECO:0007669"/>
    <property type="project" value="UniProtKB-KW"/>
</dbReference>
<protein>
    <recommendedName>
        <fullName evidence="2">HTH CENPB-type domain-containing protein</fullName>
    </recommendedName>
</protein>
<dbReference type="KEGG" id="fox:FOXG_22904"/>
<evidence type="ECO:0000256" key="1">
    <source>
        <dbReference type="ARBA" id="ARBA00023125"/>
    </source>
</evidence>
<feature type="domain" description="HTH CENPB-type" evidence="2">
    <location>
        <begin position="1"/>
        <end position="52"/>
    </location>
</feature>
<evidence type="ECO:0000313" key="3">
    <source>
        <dbReference type="EMBL" id="KNB20707.1"/>
    </source>
</evidence>
<accession>A0A0J9WW58</accession>
<organism evidence="3 4">
    <name type="scientific">Fusarium oxysporum f. sp. lycopersici (strain 4287 / CBS 123668 / FGSC 9935 / NRRL 34936)</name>
    <name type="common">Fusarium vascular wilt of tomato</name>
    <dbReference type="NCBI Taxonomy" id="426428"/>
    <lineage>
        <taxon>Eukaryota</taxon>
        <taxon>Fungi</taxon>
        <taxon>Dikarya</taxon>
        <taxon>Ascomycota</taxon>
        <taxon>Pezizomycotina</taxon>
        <taxon>Sordariomycetes</taxon>
        <taxon>Hypocreomycetidae</taxon>
        <taxon>Hypocreales</taxon>
        <taxon>Nectriaceae</taxon>
        <taxon>Fusarium</taxon>
        <taxon>Fusarium oxysporum species complex</taxon>
    </lineage>
</organism>
<reference evidence="3" key="1">
    <citation type="submission" date="2007-04" db="EMBL/GenBank/DDBJ databases">
        <authorList>
            <consortium name="The Broad Institute Genome Sequencing Platform"/>
            <person name="Birren B."/>
            <person name="Lander E."/>
            <person name="Galagan J."/>
            <person name="Nusbaum C."/>
            <person name="Devon K."/>
            <person name="Ma L.-J."/>
            <person name="Jaffe D."/>
            <person name="Butler J."/>
            <person name="Alvarez P."/>
            <person name="Gnerre S."/>
            <person name="Grabherr M."/>
            <person name="Kleber M."/>
            <person name="Mauceli E."/>
            <person name="Brockman W."/>
            <person name="MacCallum I.A."/>
            <person name="Young S."/>
            <person name="LaButti K."/>
            <person name="DeCaprio D."/>
            <person name="Crawford M."/>
            <person name="Koehrsen M."/>
            <person name="Engels R."/>
            <person name="Montgomery P."/>
            <person name="Pearson M."/>
            <person name="Howarth C."/>
            <person name="Larson L."/>
            <person name="White J."/>
            <person name="O'Leary S."/>
            <person name="Kodira C."/>
            <person name="Zeng Q."/>
            <person name="Yandava C."/>
            <person name="Alvarado L."/>
            <person name="Kistler C."/>
            <person name="Shim W.-B."/>
            <person name="Kang S."/>
            <person name="Woloshuk C."/>
        </authorList>
    </citation>
    <scope>NUCLEOTIDE SEQUENCE</scope>
    <source>
        <strain evidence="3">4287</strain>
    </source>
</reference>
<evidence type="ECO:0000259" key="2">
    <source>
        <dbReference type="PROSITE" id="PS51253"/>
    </source>
</evidence>
<dbReference type="GeneID" id="28963610"/>
<dbReference type="RefSeq" id="XP_018258752.1">
    <property type="nucleotide sequence ID" value="XM_018403324.1"/>
</dbReference>